<accession>A0A7X0B689</accession>
<proteinExistence type="predicted"/>
<sequence length="96" mass="10968">MTRTPVNPGPVADLAPSDTTITDYDRRHFATYLMLLDAARDGVAIDDIIREVLQINPQADRAKALRTYDSHLARARWMTEHGHEQLLKGTRDRRVE</sequence>
<comment type="caution">
    <text evidence="1">The sequence shown here is derived from an EMBL/GenBank/DDBJ whole genome shotgun (WGS) entry which is preliminary data.</text>
</comment>
<keyword evidence="2" id="KW-1185">Reference proteome</keyword>
<dbReference type="Proteomes" id="UP000539175">
    <property type="component" value="Unassembled WGS sequence"/>
</dbReference>
<dbReference type="AlphaFoldDB" id="A0A7X0B689"/>
<evidence type="ECO:0000313" key="2">
    <source>
        <dbReference type="Proteomes" id="UP000539175"/>
    </source>
</evidence>
<name>A0A7X0B689_9PROT</name>
<dbReference type="RefSeq" id="WP_184807474.1">
    <property type="nucleotide sequence ID" value="NZ_JACIIZ010000022.1"/>
</dbReference>
<gene>
    <name evidence="1" type="ORF">FHS74_005543</name>
</gene>
<evidence type="ECO:0000313" key="1">
    <source>
        <dbReference type="EMBL" id="MBB6254949.1"/>
    </source>
</evidence>
<protein>
    <recommendedName>
        <fullName evidence="3">DUF2285 domain-containing protein</fullName>
    </recommendedName>
</protein>
<organism evidence="1 2">
    <name type="scientific">Nitrospirillum iridis</name>
    <dbReference type="NCBI Taxonomy" id="765888"/>
    <lineage>
        <taxon>Bacteria</taxon>
        <taxon>Pseudomonadati</taxon>
        <taxon>Pseudomonadota</taxon>
        <taxon>Alphaproteobacteria</taxon>
        <taxon>Rhodospirillales</taxon>
        <taxon>Azospirillaceae</taxon>
        <taxon>Nitrospirillum</taxon>
    </lineage>
</organism>
<reference evidence="1 2" key="1">
    <citation type="submission" date="2020-08" db="EMBL/GenBank/DDBJ databases">
        <title>Genomic Encyclopedia of Type Strains, Phase IV (KMG-IV): sequencing the most valuable type-strain genomes for metagenomic binning, comparative biology and taxonomic classification.</title>
        <authorList>
            <person name="Goeker M."/>
        </authorList>
    </citation>
    <scope>NUCLEOTIDE SEQUENCE [LARGE SCALE GENOMIC DNA]</scope>
    <source>
        <strain evidence="1 2">DSM 22198</strain>
    </source>
</reference>
<dbReference type="EMBL" id="JACIIZ010000022">
    <property type="protein sequence ID" value="MBB6254949.1"/>
    <property type="molecule type" value="Genomic_DNA"/>
</dbReference>
<evidence type="ECO:0008006" key="3">
    <source>
        <dbReference type="Google" id="ProtNLM"/>
    </source>
</evidence>